<dbReference type="InterPro" id="IPR015655">
    <property type="entry name" value="PP2C"/>
</dbReference>
<reference evidence="2" key="1">
    <citation type="submission" date="2018-06" db="EMBL/GenBank/DDBJ databases">
        <authorList>
            <person name="Zhirakovskaya E."/>
        </authorList>
    </citation>
    <scope>NUCLEOTIDE SEQUENCE</scope>
</reference>
<dbReference type="Pfam" id="PF13672">
    <property type="entry name" value="PP2C_2"/>
    <property type="match status" value="1"/>
</dbReference>
<sequence>MTSHFTLFMAGKTDTGLKRDHNEDFIAWDVERGLVLLADGMGGHKAGDVASRMSVEYIKKKLQPVLEQSLSERGDKDISPLASLLDSAINEANDTVFAAGEENAQQKGMGTTLVVLILHDDRVLVAHVGDSRLYCLHGRELTAVTHDHSLVRQMMVEGMMTEEEAHDSPFTHVITQAVGVREAVDAEIQEFEATPGDVYLLCSDGLTDMVEDSEIAETLLAVQGNWERAAQRLVDLANQYGGRDNISVVIVGIGPPCRK</sequence>
<name>A0A3B1BE89_9ZZZZ</name>
<dbReference type="NCBIfam" id="NF033484">
    <property type="entry name" value="Stp1_PP2C_phos"/>
    <property type="match status" value="1"/>
</dbReference>
<gene>
    <name evidence="2" type="ORF">MNBD_GAMMA20-1883</name>
</gene>
<evidence type="ECO:0000259" key="1">
    <source>
        <dbReference type="PROSITE" id="PS51746"/>
    </source>
</evidence>
<dbReference type="InterPro" id="IPR001932">
    <property type="entry name" value="PPM-type_phosphatase-like_dom"/>
</dbReference>
<proteinExistence type="predicted"/>
<dbReference type="SMART" id="SM00331">
    <property type="entry name" value="PP2C_SIG"/>
    <property type="match status" value="1"/>
</dbReference>
<dbReference type="InterPro" id="IPR036457">
    <property type="entry name" value="PPM-type-like_dom_sf"/>
</dbReference>
<dbReference type="EMBL" id="UOFU01000319">
    <property type="protein sequence ID" value="VAX03337.1"/>
    <property type="molecule type" value="Genomic_DNA"/>
</dbReference>
<organism evidence="2">
    <name type="scientific">hydrothermal vent metagenome</name>
    <dbReference type="NCBI Taxonomy" id="652676"/>
    <lineage>
        <taxon>unclassified sequences</taxon>
        <taxon>metagenomes</taxon>
        <taxon>ecological metagenomes</taxon>
    </lineage>
</organism>
<accession>A0A3B1BE89</accession>
<feature type="domain" description="PPM-type phosphatase" evidence="1">
    <location>
        <begin position="9"/>
        <end position="253"/>
    </location>
</feature>
<protein>
    <submittedName>
        <fullName evidence="2">Protein serine/threonine phosphatase PrpC, regulation of stationary phase</fullName>
    </submittedName>
</protein>
<evidence type="ECO:0000313" key="2">
    <source>
        <dbReference type="EMBL" id="VAX03337.1"/>
    </source>
</evidence>
<dbReference type="Gene3D" id="3.60.40.10">
    <property type="entry name" value="PPM-type phosphatase domain"/>
    <property type="match status" value="1"/>
</dbReference>
<dbReference type="PROSITE" id="PS51746">
    <property type="entry name" value="PPM_2"/>
    <property type="match status" value="1"/>
</dbReference>
<dbReference type="CDD" id="cd00143">
    <property type="entry name" value="PP2Cc"/>
    <property type="match status" value="1"/>
</dbReference>
<dbReference type="SMART" id="SM00332">
    <property type="entry name" value="PP2Cc"/>
    <property type="match status" value="1"/>
</dbReference>
<dbReference type="PANTHER" id="PTHR47992">
    <property type="entry name" value="PROTEIN PHOSPHATASE"/>
    <property type="match status" value="1"/>
</dbReference>
<dbReference type="GO" id="GO:0004722">
    <property type="term" value="F:protein serine/threonine phosphatase activity"/>
    <property type="evidence" value="ECO:0007669"/>
    <property type="project" value="InterPro"/>
</dbReference>
<dbReference type="SUPFAM" id="SSF81606">
    <property type="entry name" value="PP2C-like"/>
    <property type="match status" value="1"/>
</dbReference>
<dbReference type="AlphaFoldDB" id="A0A3B1BE89"/>